<dbReference type="GO" id="GO:0005694">
    <property type="term" value="C:chromosome"/>
    <property type="evidence" value="ECO:0007669"/>
    <property type="project" value="UniProtKB-SubCell"/>
</dbReference>
<dbReference type="SUPFAM" id="SSF50729">
    <property type="entry name" value="PH domain-like"/>
    <property type="match status" value="1"/>
</dbReference>
<dbReference type="GO" id="GO:0042393">
    <property type="term" value="F:histone binding"/>
    <property type="evidence" value="ECO:0007669"/>
    <property type="project" value="TreeGrafter"/>
</dbReference>
<feature type="region of interest" description="Disordered" evidence="12">
    <location>
        <begin position="344"/>
        <end position="409"/>
    </location>
</feature>
<evidence type="ECO:0000256" key="11">
    <source>
        <dbReference type="ARBA" id="ARBA00023242"/>
    </source>
</evidence>
<keyword evidence="10" id="KW-0143">Chaperone</keyword>
<protein>
    <recommendedName>
        <fullName evidence="4">Histone chaperone RTT106</fullName>
    </recommendedName>
    <alternativeName>
        <fullName evidence="5">Histone chaperone rtt106</fullName>
    </alternativeName>
</protein>
<dbReference type="Pfam" id="PF18469">
    <property type="entry name" value="PH_18"/>
    <property type="match status" value="1"/>
</dbReference>
<feature type="compositionally biased region" description="Acidic residues" evidence="12">
    <location>
        <begin position="361"/>
        <end position="386"/>
    </location>
</feature>
<evidence type="ECO:0000256" key="10">
    <source>
        <dbReference type="ARBA" id="ARBA00023186"/>
    </source>
</evidence>
<dbReference type="PANTHER" id="PTHR45849">
    <property type="entry name" value="FACT COMPLEX SUBUNIT SSRP1"/>
    <property type="match status" value="1"/>
</dbReference>
<dbReference type="GO" id="GO:0003677">
    <property type="term" value="F:DNA binding"/>
    <property type="evidence" value="ECO:0007669"/>
    <property type="project" value="UniProtKB-KW"/>
</dbReference>
<name>A0A8H6F6D5_CANAX</name>
<sequence length="409" mass="46233">MDSAWVQQLPPELQNDIKAVVEKDQSSFAAFDNLHAFLTGGTTKKRKLNAEPEEIPPETIIFEINEISFYSPVRKRMNLTLHLVEEDGNPSPALSIVNPSNNIPELTFTGLDQAVKLCLLLPILGNTTNTQKKAICYLCFWMHDENMSKDPIVCQMNLDLVKKSMIKNGKLPADIESKFITPRDALPLNPIQERIIDYFKRQFQLCGISMMNYMPCVSIFRNTFSLNDDNAIAMNTDGASQPALVMVNCHKGAKEGVLILLQANKTNPAHIIFGFKKPILVFEASQVLHTSYSNITRQTFSLNVVVLNKKQEQRELEFGMIDEKFYKVIDDFIKLQGINDATFNQEESGDDSIEIVHVNNNDDDDDEEDDDFQSEDSGSDVEEEYNSDLNEPLAAHEEDGVFERGIEIE</sequence>
<comment type="caution">
    <text evidence="14">The sequence shown here is derived from an EMBL/GenBank/DDBJ whole genome shotgun (WGS) entry which is preliminary data.</text>
</comment>
<dbReference type="PANTHER" id="PTHR45849:SF3">
    <property type="entry name" value="HISTONE CHAPERONE RTT106"/>
    <property type="match status" value="1"/>
</dbReference>
<dbReference type="InterPro" id="IPR040770">
    <property type="entry name" value="Rtt106_PH"/>
</dbReference>
<keyword evidence="6" id="KW-0158">Chromosome</keyword>
<reference evidence="14 15" key="1">
    <citation type="submission" date="2020-03" db="EMBL/GenBank/DDBJ databases">
        <title>FDA dAtabase for Regulatory Grade micrObial Sequences (FDA-ARGOS): Supporting development and validation of Infectious Disease Dx tests.</title>
        <authorList>
            <person name="Campos J."/>
            <person name="Goldberg B."/>
            <person name="Tallon L."/>
            <person name="Sadzewicz L."/>
            <person name="Vavikolanu K."/>
            <person name="Mehta A."/>
            <person name="Aluvathingal J."/>
            <person name="Nadendla S."/>
            <person name="Nandy P."/>
            <person name="Geyer C."/>
            <person name="Yan Y."/>
            <person name="Sichtig H."/>
        </authorList>
    </citation>
    <scope>NUCLEOTIDE SEQUENCE [LARGE SCALE GENOMIC DNA]</scope>
    <source>
        <strain evidence="14 15">FDAARGOS_656</strain>
    </source>
</reference>
<evidence type="ECO:0000313" key="14">
    <source>
        <dbReference type="EMBL" id="KAF6071082.1"/>
    </source>
</evidence>
<keyword evidence="7" id="KW-0805">Transcription regulation</keyword>
<evidence type="ECO:0000256" key="7">
    <source>
        <dbReference type="ARBA" id="ARBA00023015"/>
    </source>
</evidence>
<keyword evidence="8" id="KW-0238">DNA-binding</keyword>
<dbReference type="InterPro" id="IPR013719">
    <property type="entry name" value="RTT106/SPT16-like_middle_dom"/>
</dbReference>
<evidence type="ECO:0000256" key="6">
    <source>
        <dbReference type="ARBA" id="ARBA00022454"/>
    </source>
</evidence>
<dbReference type="Proteomes" id="UP000536275">
    <property type="component" value="Unassembled WGS sequence"/>
</dbReference>
<keyword evidence="9" id="KW-0804">Transcription</keyword>
<evidence type="ECO:0000259" key="13">
    <source>
        <dbReference type="SMART" id="SM01287"/>
    </source>
</evidence>
<keyword evidence="11" id="KW-0539">Nucleus</keyword>
<evidence type="ECO:0000256" key="1">
    <source>
        <dbReference type="ARBA" id="ARBA00004123"/>
    </source>
</evidence>
<evidence type="ECO:0000256" key="5">
    <source>
        <dbReference type="ARBA" id="ARBA00018462"/>
    </source>
</evidence>
<evidence type="ECO:0000256" key="9">
    <source>
        <dbReference type="ARBA" id="ARBA00023163"/>
    </source>
</evidence>
<feature type="compositionally biased region" description="Basic and acidic residues" evidence="12">
    <location>
        <begin position="394"/>
        <end position="409"/>
    </location>
</feature>
<evidence type="ECO:0000256" key="3">
    <source>
        <dbReference type="ARBA" id="ARBA00006159"/>
    </source>
</evidence>
<dbReference type="AlphaFoldDB" id="A0A8H6F6D5"/>
<dbReference type="Gene3D" id="2.30.29.30">
    <property type="entry name" value="Pleckstrin-homology domain (PH domain)/Phosphotyrosine-binding domain (PTB)"/>
    <property type="match status" value="1"/>
</dbReference>
<dbReference type="Gene3D" id="2.30.29.120">
    <property type="match status" value="1"/>
</dbReference>
<dbReference type="GO" id="GO:0031491">
    <property type="term" value="F:nucleosome binding"/>
    <property type="evidence" value="ECO:0007669"/>
    <property type="project" value="TreeGrafter"/>
</dbReference>
<evidence type="ECO:0000256" key="4">
    <source>
        <dbReference type="ARBA" id="ARBA00017355"/>
    </source>
</evidence>
<organism evidence="14 15">
    <name type="scientific">Candida albicans</name>
    <name type="common">Yeast</name>
    <dbReference type="NCBI Taxonomy" id="5476"/>
    <lineage>
        <taxon>Eukaryota</taxon>
        <taxon>Fungi</taxon>
        <taxon>Dikarya</taxon>
        <taxon>Ascomycota</taxon>
        <taxon>Saccharomycotina</taxon>
        <taxon>Pichiomycetes</taxon>
        <taxon>Debaryomycetaceae</taxon>
        <taxon>Candida/Lodderomyces clade</taxon>
        <taxon>Candida</taxon>
    </lineage>
</organism>
<evidence type="ECO:0000256" key="12">
    <source>
        <dbReference type="SAM" id="MobiDB-lite"/>
    </source>
</evidence>
<dbReference type="InterPro" id="IPR050454">
    <property type="entry name" value="RTT106/SSRP1_HistChap/FACT"/>
</dbReference>
<dbReference type="EMBL" id="JABWAD010000022">
    <property type="protein sequence ID" value="KAF6071082.1"/>
    <property type="molecule type" value="Genomic_DNA"/>
</dbReference>
<proteinExistence type="inferred from homology"/>
<dbReference type="Pfam" id="PF08512">
    <property type="entry name" value="Rttp106-like_middle"/>
    <property type="match status" value="1"/>
</dbReference>
<comment type="subcellular location">
    <subcellularLocation>
        <location evidence="2">Chromosome</location>
    </subcellularLocation>
    <subcellularLocation>
        <location evidence="1">Nucleus</location>
    </subcellularLocation>
</comment>
<dbReference type="GO" id="GO:0005634">
    <property type="term" value="C:nucleus"/>
    <property type="evidence" value="ECO:0007669"/>
    <property type="project" value="UniProtKB-SubCell"/>
</dbReference>
<dbReference type="InterPro" id="IPR011993">
    <property type="entry name" value="PH-like_dom_sf"/>
</dbReference>
<evidence type="ECO:0000313" key="15">
    <source>
        <dbReference type="Proteomes" id="UP000536275"/>
    </source>
</evidence>
<evidence type="ECO:0000256" key="2">
    <source>
        <dbReference type="ARBA" id="ARBA00004286"/>
    </source>
</evidence>
<dbReference type="SMR" id="A0A8H6F6D5"/>
<evidence type="ECO:0000256" key="8">
    <source>
        <dbReference type="ARBA" id="ARBA00023125"/>
    </source>
</evidence>
<accession>A0A8H6F6D5</accession>
<comment type="similarity">
    <text evidence="3">Belongs to the RTT106 family.</text>
</comment>
<feature type="domain" description="Histone chaperone RTT106/FACT complex subunit SPT16-like middle" evidence="13">
    <location>
        <begin position="244"/>
        <end position="343"/>
    </location>
</feature>
<gene>
    <name evidence="14" type="ORF">FOB64_002131</name>
</gene>
<dbReference type="SMART" id="SM01287">
    <property type="entry name" value="Rtt106"/>
    <property type="match status" value="1"/>
</dbReference>
<dbReference type="CDD" id="cd13304">
    <property type="entry name" value="PH2-like_Rtt106"/>
    <property type="match status" value="1"/>
</dbReference>